<organism evidence="4 5">
    <name type="scientific">Cohnella phaseoli</name>
    <dbReference type="NCBI Taxonomy" id="456490"/>
    <lineage>
        <taxon>Bacteria</taxon>
        <taxon>Bacillati</taxon>
        <taxon>Bacillota</taxon>
        <taxon>Bacilli</taxon>
        <taxon>Bacillales</taxon>
        <taxon>Paenibacillaceae</taxon>
        <taxon>Cohnella</taxon>
    </lineage>
</organism>
<evidence type="ECO:0000313" key="5">
    <source>
        <dbReference type="Proteomes" id="UP000256977"/>
    </source>
</evidence>
<dbReference type="Proteomes" id="UP000256977">
    <property type="component" value="Unassembled WGS sequence"/>
</dbReference>
<comment type="caution">
    <text evidence="4">The sequence shown here is derived from an EMBL/GenBank/DDBJ whole genome shotgun (WGS) entry which is preliminary data.</text>
</comment>
<dbReference type="EMBL" id="QRDZ01000021">
    <property type="protein sequence ID" value="RED65118.1"/>
    <property type="molecule type" value="Genomic_DNA"/>
</dbReference>
<dbReference type="InterPro" id="IPR036380">
    <property type="entry name" value="Isochorismatase-like_sf"/>
</dbReference>
<comment type="similarity">
    <text evidence="1">Belongs to the isochorismatase family.</text>
</comment>
<keyword evidence="5" id="KW-1185">Reference proteome</keyword>
<evidence type="ECO:0000256" key="1">
    <source>
        <dbReference type="ARBA" id="ARBA00006336"/>
    </source>
</evidence>
<dbReference type="AlphaFoldDB" id="A0A3D9ITQ3"/>
<dbReference type="GO" id="GO:0016787">
    <property type="term" value="F:hydrolase activity"/>
    <property type="evidence" value="ECO:0007669"/>
    <property type="project" value="UniProtKB-KW"/>
</dbReference>
<proteinExistence type="inferred from homology"/>
<evidence type="ECO:0000256" key="2">
    <source>
        <dbReference type="ARBA" id="ARBA00022801"/>
    </source>
</evidence>
<dbReference type="PANTHER" id="PTHR43540:SF6">
    <property type="entry name" value="ISOCHORISMATASE-LIKE DOMAIN-CONTAINING PROTEIN"/>
    <property type="match status" value="1"/>
</dbReference>
<dbReference type="Pfam" id="PF00857">
    <property type="entry name" value="Isochorismatase"/>
    <property type="match status" value="1"/>
</dbReference>
<name>A0A3D9ITQ3_9BACL</name>
<keyword evidence="2" id="KW-0378">Hydrolase</keyword>
<dbReference type="SUPFAM" id="SSF52499">
    <property type="entry name" value="Isochorismatase-like hydrolases"/>
    <property type="match status" value="1"/>
</dbReference>
<dbReference type="OrthoDB" id="257098at2"/>
<dbReference type="CDD" id="cd00431">
    <property type="entry name" value="cysteine_hydrolases"/>
    <property type="match status" value="1"/>
</dbReference>
<evidence type="ECO:0000313" key="4">
    <source>
        <dbReference type="EMBL" id="RED65118.1"/>
    </source>
</evidence>
<sequence length="162" mass="18477">MKIGFLVIDMQAVHLQGVEAQMINNACEHINYVADLLRSNDHPVIHVQDIEGITEANRGEFDTISEIQIKDTDLILTKEYSNSFWKTELEQILRDRGVEVLIIAGNAAEHCVLFTYNGARERGFNTVILQNGILSKYQDVITATYRDRNLISHPVIKYMTNK</sequence>
<protein>
    <submittedName>
        <fullName evidence="4">Nicotinamidase-related amidase</fullName>
    </submittedName>
</protein>
<dbReference type="PANTHER" id="PTHR43540">
    <property type="entry name" value="PEROXYUREIDOACRYLATE/UREIDOACRYLATE AMIDOHYDROLASE-RELATED"/>
    <property type="match status" value="1"/>
</dbReference>
<dbReference type="InterPro" id="IPR050272">
    <property type="entry name" value="Isochorismatase-like_hydrls"/>
</dbReference>
<dbReference type="RefSeq" id="WP_116063051.1">
    <property type="nucleotide sequence ID" value="NZ_QRDZ01000021.1"/>
</dbReference>
<evidence type="ECO:0000259" key="3">
    <source>
        <dbReference type="Pfam" id="PF00857"/>
    </source>
</evidence>
<feature type="domain" description="Isochorismatase-like" evidence="3">
    <location>
        <begin position="5"/>
        <end position="135"/>
    </location>
</feature>
<accession>A0A3D9ITQ3</accession>
<dbReference type="Gene3D" id="3.40.50.850">
    <property type="entry name" value="Isochorismatase-like"/>
    <property type="match status" value="1"/>
</dbReference>
<dbReference type="InterPro" id="IPR000868">
    <property type="entry name" value="Isochorismatase-like_dom"/>
</dbReference>
<reference evidence="4 5" key="1">
    <citation type="submission" date="2018-07" db="EMBL/GenBank/DDBJ databases">
        <title>Genomic Encyclopedia of Type Strains, Phase III (KMG-III): the genomes of soil and plant-associated and newly described type strains.</title>
        <authorList>
            <person name="Whitman W."/>
        </authorList>
    </citation>
    <scope>NUCLEOTIDE SEQUENCE [LARGE SCALE GENOMIC DNA]</scope>
    <source>
        <strain evidence="4 5">CECT 7287</strain>
    </source>
</reference>
<gene>
    <name evidence="4" type="ORF">DFP98_1219</name>
</gene>